<evidence type="ECO:0008006" key="4">
    <source>
        <dbReference type="Google" id="ProtNLM"/>
    </source>
</evidence>
<protein>
    <recommendedName>
        <fullName evidence="4">Ser-Thr-rich glycosyl-phosphatidyl-inositol-anchored membrane family protein</fullName>
    </recommendedName>
</protein>
<feature type="compositionally biased region" description="Low complexity" evidence="1">
    <location>
        <begin position="215"/>
        <end position="241"/>
    </location>
</feature>
<comment type="caution">
    <text evidence="2">The sequence shown here is derived from an EMBL/GenBank/DDBJ whole genome shotgun (WGS) entry which is preliminary data.</text>
</comment>
<evidence type="ECO:0000256" key="1">
    <source>
        <dbReference type="SAM" id="MobiDB-lite"/>
    </source>
</evidence>
<organism evidence="2 3">
    <name type="scientific">Thermogemmata fonticola</name>
    <dbReference type="NCBI Taxonomy" id="2755323"/>
    <lineage>
        <taxon>Bacteria</taxon>
        <taxon>Pseudomonadati</taxon>
        <taxon>Planctomycetota</taxon>
        <taxon>Planctomycetia</taxon>
        <taxon>Gemmatales</taxon>
        <taxon>Gemmataceae</taxon>
        <taxon>Thermogemmata</taxon>
    </lineage>
</organism>
<proteinExistence type="predicted"/>
<reference evidence="2 3" key="1">
    <citation type="submission" date="2020-07" db="EMBL/GenBank/DDBJ databases">
        <title>Thermogemmata thermophila gen. nov., sp. nov., a novel moderate thermophilic planctomycete from a Kamchatka hot spring.</title>
        <authorList>
            <person name="Elcheninov A.G."/>
            <person name="Podosokorskaya O.A."/>
            <person name="Kovaleva O.L."/>
            <person name="Novikov A."/>
            <person name="Bonch-Osmolovskaya E.A."/>
            <person name="Toshchakov S.V."/>
            <person name="Kublanov I.V."/>
        </authorList>
    </citation>
    <scope>NUCLEOTIDE SEQUENCE [LARGE SCALE GENOMIC DNA]</scope>
    <source>
        <strain evidence="2 3">2918</strain>
    </source>
</reference>
<gene>
    <name evidence="2" type="ORF">H0921_17050</name>
</gene>
<feature type="compositionally biased region" description="Pro residues" evidence="1">
    <location>
        <begin position="256"/>
        <end position="284"/>
    </location>
</feature>
<dbReference type="RefSeq" id="WP_194539735.1">
    <property type="nucleotide sequence ID" value="NZ_JACEFB010000021.1"/>
</dbReference>
<accession>A0A7V8VGZ4</accession>
<dbReference type="AlphaFoldDB" id="A0A7V8VGZ4"/>
<evidence type="ECO:0000313" key="3">
    <source>
        <dbReference type="Proteomes" id="UP000542342"/>
    </source>
</evidence>
<feature type="region of interest" description="Disordered" evidence="1">
    <location>
        <begin position="215"/>
        <end position="357"/>
    </location>
</feature>
<name>A0A7V8VGZ4_9BACT</name>
<evidence type="ECO:0000313" key="2">
    <source>
        <dbReference type="EMBL" id="MBA2227870.1"/>
    </source>
</evidence>
<feature type="compositionally biased region" description="Pro residues" evidence="1">
    <location>
        <begin position="294"/>
        <end position="311"/>
    </location>
</feature>
<dbReference type="Proteomes" id="UP000542342">
    <property type="component" value="Unassembled WGS sequence"/>
</dbReference>
<dbReference type="EMBL" id="JACEFB010000021">
    <property type="protein sequence ID" value="MBA2227870.1"/>
    <property type="molecule type" value="Genomic_DNA"/>
</dbReference>
<sequence>MSYAIVFLMGWSVAQPPNPSPGGDYIPINSRTLKLPIKYEKDRRHIRQMKLFVARNGENTWYQEAAVSPDQDHFTFHAKEDGLYWFIMVEEDVQGRQVPADLTRTLPDLKVLIDTTPPRVRLTTLQRQGEEIIAEWMIEDTYPAEAKTQVHVRPVGSGGEWQEVRLAPGVYHGVRFPMRAPQAVELRVTAYDLAGNKGEVVQVVPAAEGWRAGAATASAGPGTGPIAPASSTGVPVPEAGGIPPPAPLAPSAPAAPAVPGPGTPPFPVAPTLPPAPPLVPPGNLPTPSSASPLSPMPPLAPGSASSPPPTAPAGERPLPTVESRPAAASPLASSASPLATAPVPTWPSPTASGPPQVEETRATVINYLAFDLAYEVEARGPSGLSRLDLWVTRDNGRTWMKWSQHEPQGSTVRVNLNLPSNPQPEGSYGFRIVPVSGAGLSEREPISGDAPDLRVIVDVTPPQVEVYPPVGDPQQPQTLLLQWKAVDKHWGAHPILLQWSEKANGPWQPVVTSTSEVQQAAASAAAGPSTGQWIANTGSYAWRVPAGLPPRVYLKVTARDAAGNIREVVTRDPILVDLVKPKARISGLVGPALSAVSSQTPP</sequence>
<feature type="compositionally biased region" description="Low complexity" evidence="1">
    <location>
        <begin position="325"/>
        <end position="342"/>
    </location>
</feature>
<keyword evidence="3" id="KW-1185">Reference proteome</keyword>